<dbReference type="InterPro" id="IPR038475">
    <property type="entry name" value="RecG_C_sf"/>
</dbReference>
<feature type="region of interest" description="Disordered" evidence="1">
    <location>
        <begin position="78"/>
        <end position="117"/>
    </location>
</feature>
<name>A0A9E7PRL6_9EURY</name>
<evidence type="ECO:0000313" key="2">
    <source>
        <dbReference type="EMBL" id="UUX93894.1"/>
    </source>
</evidence>
<keyword evidence="3" id="KW-1185">Reference proteome</keyword>
<dbReference type="EMBL" id="CP096115">
    <property type="protein sequence ID" value="UUX93894.1"/>
    <property type="molecule type" value="Genomic_DNA"/>
</dbReference>
<sequence length="117" mass="12838">MVTPGGLPAGMREEDLGVKSVPRNPLLFGIFQRMNLVEQIGSGIRRIRWMCRDYGVAEPDIEVSGSWVTVTFRRPVLSGEQKSESGQSQGRVRAESGQSQNRAATGINGRSYTQNAL</sequence>
<evidence type="ECO:0008006" key="4">
    <source>
        <dbReference type="Google" id="ProtNLM"/>
    </source>
</evidence>
<feature type="compositionally biased region" description="Polar residues" evidence="1">
    <location>
        <begin position="96"/>
        <end position="117"/>
    </location>
</feature>
<proteinExistence type="predicted"/>
<organism evidence="2 3">
    <name type="scientific">Methanoplanus endosymbiosus</name>
    <dbReference type="NCBI Taxonomy" id="33865"/>
    <lineage>
        <taxon>Archaea</taxon>
        <taxon>Methanobacteriati</taxon>
        <taxon>Methanobacteriota</taxon>
        <taxon>Stenosarchaea group</taxon>
        <taxon>Methanomicrobia</taxon>
        <taxon>Methanomicrobiales</taxon>
        <taxon>Methanomicrobiaceae</taxon>
        <taxon>Methanoplanus</taxon>
    </lineage>
</organism>
<evidence type="ECO:0000256" key="1">
    <source>
        <dbReference type="SAM" id="MobiDB-lite"/>
    </source>
</evidence>
<evidence type="ECO:0000313" key="3">
    <source>
        <dbReference type="Proteomes" id="UP001060368"/>
    </source>
</evidence>
<gene>
    <name evidence="2" type="ORF">L6E24_12460</name>
</gene>
<accession>A0A9E7PRL6</accession>
<dbReference type="PANTHER" id="PTHR30595:SF6">
    <property type="entry name" value="SCHLAFEN ALBA-2 DOMAIN-CONTAINING PROTEIN"/>
    <property type="match status" value="1"/>
</dbReference>
<dbReference type="KEGG" id="mend:L6E24_12460"/>
<dbReference type="PANTHER" id="PTHR30595">
    <property type="entry name" value="GLPR-RELATED TRANSCRIPTIONAL REPRESSOR"/>
    <property type="match status" value="1"/>
</dbReference>
<protein>
    <recommendedName>
        <fullName evidence="4">ATP-dependent DNA helicase RecG C-terminal domain-containing protein</fullName>
    </recommendedName>
</protein>
<dbReference type="Proteomes" id="UP001060368">
    <property type="component" value="Chromosome"/>
</dbReference>
<feature type="compositionally biased region" description="Low complexity" evidence="1">
    <location>
        <begin position="78"/>
        <end position="90"/>
    </location>
</feature>
<reference evidence="2" key="1">
    <citation type="submission" date="2022-04" db="EMBL/GenBank/DDBJ databases">
        <title>Complete genome of Methanoplanus endosymbiosus DSM 3599.</title>
        <authorList>
            <person name="Chen S.-C."/>
            <person name="You Y.-T."/>
            <person name="Zhou Y.-Z."/>
            <person name="Lai M.-C."/>
        </authorList>
    </citation>
    <scope>NUCLEOTIDE SEQUENCE</scope>
    <source>
        <strain evidence="2">DSM 3599</strain>
    </source>
</reference>
<dbReference type="AlphaFoldDB" id="A0A9E7PRL6"/>
<dbReference type="Pfam" id="PF13749">
    <property type="entry name" value="HATPase_c_4"/>
    <property type="match status" value="1"/>
</dbReference>
<dbReference type="Gene3D" id="3.30.565.60">
    <property type="match status" value="1"/>
</dbReference>